<dbReference type="Proteomes" id="UP000749293">
    <property type="component" value="Unassembled WGS sequence"/>
</dbReference>
<evidence type="ECO:0000313" key="1">
    <source>
        <dbReference type="EMBL" id="KAF4126067.1"/>
    </source>
</evidence>
<proteinExistence type="predicted"/>
<evidence type="ECO:0000313" key="2">
    <source>
        <dbReference type="Proteomes" id="UP000749293"/>
    </source>
</evidence>
<dbReference type="AlphaFoldDB" id="A0A9P4Z277"/>
<dbReference type="RefSeq" id="XP_035324719.1">
    <property type="nucleotide sequence ID" value="XM_035463295.1"/>
</dbReference>
<dbReference type="GeneID" id="55967543"/>
<dbReference type="EMBL" id="JAANYQ010000002">
    <property type="protein sequence ID" value="KAF4126067.1"/>
    <property type="molecule type" value="Genomic_DNA"/>
</dbReference>
<name>A0A9P4Z277_9HYPO</name>
<keyword evidence="2" id="KW-1185">Reference proteome</keyword>
<gene>
    <name evidence="1" type="ORF">GMORB2_1313</name>
</gene>
<sequence length="136" mass="15605">MSLHPRQRRPPYPASLLSVSADHPQTAVSTRSLLPAITHEDAVASIQIIRLALAGDQYLLIRSLGVLLTSLGDPSGRHSIAVRHWSRRATSEMLRRFRGEVGRIIRRRMLMILGGRTRLEDERTRRLYDAYRWLLE</sequence>
<organism evidence="1 2">
    <name type="scientific">Geosmithia morbida</name>
    <dbReference type="NCBI Taxonomy" id="1094350"/>
    <lineage>
        <taxon>Eukaryota</taxon>
        <taxon>Fungi</taxon>
        <taxon>Dikarya</taxon>
        <taxon>Ascomycota</taxon>
        <taxon>Pezizomycotina</taxon>
        <taxon>Sordariomycetes</taxon>
        <taxon>Hypocreomycetidae</taxon>
        <taxon>Hypocreales</taxon>
        <taxon>Bionectriaceae</taxon>
        <taxon>Geosmithia</taxon>
    </lineage>
</organism>
<comment type="caution">
    <text evidence="1">The sequence shown here is derived from an EMBL/GenBank/DDBJ whole genome shotgun (WGS) entry which is preliminary data.</text>
</comment>
<accession>A0A9P4Z277</accession>
<reference evidence="1" key="1">
    <citation type="submission" date="2020-03" db="EMBL/GenBank/DDBJ databases">
        <title>Site-based positive gene gene selection in Geosmithia morbida across the United States reveals a broad range of putative effectors and factors for local host and environmental adapation.</title>
        <authorList>
            <person name="Onufrak A."/>
            <person name="Murdoch R.W."/>
            <person name="Gazis R."/>
            <person name="Huff M."/>
            <person name="Staton M."/>
            <person name="Klingeman W."/>
            <person name="Hadziabdic D."/>
        </authorList>
    </citation>
    <scope>NUCLEOTIDE SEQUENCE</scope>
    <source>
        <strain evidence="1">1262</strain>
    </source>
</reference>
<protein>
    <submittedName>
        <fullName evidence="1">Uncharacterized protein</fullName>
    </submittedName>
</protein>